<evidence type="ECO:0000256" key="8">
    <source>
        <dbReference type="ARBA" id="ARBA00023242"/>
    </source>
</evidence>
<comment type="caution">
    <text evidence="15">The sequence shown here is derived from an EMBL/GenBank/DDBJ whole genome shotgun (WGS) entry which is preliminary data.</text>
</comment>
<dbReference type="PIRSF" id="PIRSF017127">
    <property type="entry name" value="Condensin_D2"/>
    <property type="match status" value="1"/>
</dbReference>
<dbReference type="Pfam" id="PF12922">
    <property type="entry name" value="Cnd1_N"/>
    <property type="match status" value="1"/>
</dbReference>
<feature type="domain" description="Condensin complex subunit 1 C-terminal" evidence="13">
    <location>
        <begin position="1035"/>
        <end position="1195"/>
    </location>
</feature>
<evidence type="ECO:0000256" key="1">
    <source>
        <dbReference type="ARBA" id="ARBA00004123"/>
    </source>
</evidence>
<dbReference type="Proteomes" id="UP001458880">
    <property type="component" value="Unassembled WGS sequence"/>
</dbReference>
<dbReference type="GO" id="GO:0042393">
    <property type="term" value="F:histone binding"/>
    <property type="evidence" value="ECO:0007669"/>
    <property type="project" value="TreeGrafter"/>
</dbReference>
<keyword evidence="5 10" id="KW-0132">Cell division</keyword>
<sequence>MAHINFKIPIVVSELLQDNCEHYYVKEAINAKRIAGKLKEAKELFKEDGIEYIFDYFDTYISVILNIMQLSRDIQVTAFEDLHRATKELSKSVTYILSDKDILTDEVKLKYVNLLKMIIYAYINVTIAVNNTDPSNTAYKKGRSHLADERSINRNDVLLQINSILHQEINLFWDPPVVEEALINQIAEVCYNFIEQSLTIKSDKELCTNIFHMFGTLLTRYRYGSRFVYRIAEVVKSFEHAVPIISEGLKLLVESYNTKSLIREFVKRITEWQTDEKYQNAQAARNCAHVLSEMAKILPEFMLEEVMYLTKYLNNESYPLRISVVNVITEVILSVFSKPDLNNKERSSRDELFDILLDHMMDVSAFVRARVIQNWGRLQKENVLRPKMQTEILKSVILHLRDKTSNVRKTAANCVTSFLEHNPFGSELKLKQMQETLEKERIIYEEMKQKHCEPHLQKLKESEERWETIKDEIAKIIENNLNDDDNKEANEFNIRKEQIPTIVQTYLEGKRYDEAVKIVLQAVESIEAFNDLRDTIAHQNEGEFLLKLIHNFYLDVASQLLSLTDTDSEDVRQLNKQQELIDYYEDVVKFLKVLETSIQPMRDLLESVNISEMHEAVDFFIATYKFDIDDSLQGILEMLHIMQRPEQDRKVAVANALKAIFLETNATSMPEHRKIIVDRLISLMESITFNKVDCFKLVIHNWVSEGKLDNNIIECIFQYFIKKHDIPDKISLKALQLLCLIAPAKKSIVTKNLRMISELVFENRGIDNMILFSETCRLITAGTNEQQLVTDKSPPFKLKPADPMWSHVVDILCKHFDNAKIPFYNSAAKNVVRLIYTLCSKPDEVCGAILNTVSKKTTDLSNTEETDGLPCFVLIRLCVLLAEVAVCQLSFLDETVYKEIKRRLYAATEKANTKSKRNVKDYSTASSSRRNATTSASVIDDGEDNVLVGAQADDAEADFILNILENKIVTLPTSLGAFAPLIVTICENPDKYDDECLQCVAILALLRYMLVSSKFCSSYIRLVFTILEKTKYPEVKCTVVINLSDLLERFPNVIEPWSLHIYKRLNDANLKVQKITFYTLAKLLLRDMLRVKSHIAFMAIFISEEENNELSNMSKNFFSTLSIKDNHLYNVLPDIFSHLVNTKDINEDQFRFIMKYLINLITSTKHTENLVDRFCIKFMGTEDVYVCRNIAYCLSLLQYNEKAVKKFSENFNSYKHILHDPDVYTFLKQIMNSWNKLVKNDIKAIITELEDKISNVFQVTEDDNNEDEVQPKPIFKKPKAKAVRKHKKRIVSLDNDSDDEEKSNTSAISTSSGVRKSNRVRRDSNRSMAD</sequence>
<keyword evidence="11" id="KW-0175">Coiled coil</keyword>
<evidence type="ECO:0000256" key="12">
    <source>
        <dbReference type="SAM" id="MobiDB-lite"/>
    </source>
</evidence>
<dbReference type="InterPro" id="IPR016024">
    <property type="entry name" value="ARM-type_fold"/>
</dbReference>
<dbReference type="GO" id="GO:0000796">
    <property type="term" value="C:condensin complex"/>
    <property type="evidence" value="ECO:0007669"/>
    <property type="project" value="TreeGrafter"/>
</dbReference>
<evidence type="ECO:0000256" key="5">
    <source>
        <dbReference type="ARBA" id="ARBA00022618"/>
    </source>
</evidence>
<dbReference type="GO" id="GO:0007076">
    <property type="term" value="P:mitotic chromosome condensation"/>
    <property type="evidence" value="ECO:0007669"/>
    <property type="project" value="InterPro"/>
</dbReference>
<comment type="similarity">
    <text evidence="3 10">Belongs to the CND1 (condensin subunit 1) family.</text>
</comment>
<evidence type="ECO:0000256" key="10">
    <source>
        <dbReference type="PIRNR" id="PIRNR017127"/>
    </source>
</evidence>
<accession>A0AAW1I8U2</accession>
<feature type="region of interest" description="Disordered" evidence="12">
    <location>
        <begin position="1263"/>
        <end position="1330"/>
    </location>
</feature>
<dbReference type="InterPro" id="IPR024324">
    <property type="entry name" value="Condensin_cplx_su1_N"/>
</dbReference>
<evidence type="ECO:0000256" key="3">
    <source>
        <dbReference type="ARBA" id="ARBA00009606"/>
    </source>
</evidence>
<keyword evidence="16" id="KW-1185">Reference proteome</keyword>
<dbReference type="GO" id="GO:0010032">
    <property type="term" value="P:meiotic chromosome condensation"/>
    <property type="evidence" value="ECO:0007669"/>
    <property type="project" value="TreeGrafter"/>
</dbReference>
<evidence type="ECO:0000313" key="15">
    <source>
        <dbReference type="EMBL" id="KAK9685315.1"/>
    </source>
</evidence>
<dbReference type="InterPro" id="IPR026971">
    <property type="entry name" value="CND1/NCAPD3"/>
</dbReference>
<gene>
    <name evidence="15" type="ORF">QE152_g38139</name>
</gene>
<dbReference type="EMBL" id="JASPKY010000786">
    <property type="protein sequence ID" value="KAK9685315.1"/>
    <property type="molecule type" value="Genomic_DNA"/>
</dbReference>
<feature type="compositionally biased region" description="Basic and acidic residues" evidence="12">
    <location>
        <begin position="1320"/>
        <end position="1330"/>
    </location>
</feature>
<dbReference type="InterPro" id="IPR032682">
    <property type="entry name" value="Cnd1_C"/>
</dbReference>
<evidence type="ECO:0000259" key="14">
    <source>
        <dbReference type="Pfam" id="PF12922"/>
    </source>
</evidence>
<feature type="compositionally biased region" description="Basic residues" evidence="12">
    <location>
        <begin position="1274"/>
        <end position="1290"/>
    </location>
</feature>
<comment type="subcellular location">
    <subcellularLocation>
        <location evidence="2">Chromosome</location>
    </subcellularLocation>
    <subcellularLocation>
        <location evidence="1">Nucleus</location>
    </subcellularLocation>
</comment>
<keyword evidence="4" id="KW-0158">Chromosome</keyword>
<dbReference type="InterPro" id="IPR007673">
    <property type="entry name" value="Condensin_cplx_su1"/>
</dbReference>
<organism evidence="15 16">
    <name type="scientific">Popillia japonica</name>
    <name type="common">Japanese beetle</name>
    <dbReference type="NCBI Taxonomy" id="7064"/>
    <lineage>
        <taxon>Eukaryota</taxon>
        <taxon>Metazoa</taxon>
        <taxon>Ecdysozoa</taxon>
        <taxon>Arthropoda</taxon>
        <taxon>Hexapoda</taxon>
        <taxon>Insecta</taxon>
        <taxon>Pterygota</taxon>
        <taxon>Neoptera</taxon>
        <taxon>Endopterygota</taxon>
        <taxon>Coleoptera</taxon>
        <taxon>Polyphaga</taxon>
        <taxon>Scarabaeiformia</taxon>
        <taxon>Scarabaeidae</taxon>
        <taxon>Rutelinae</taxon>
        <taxon>Popillia</taxon>
    </lineage>
</organism>
<evidence type="ECO:0000256" key="9">
    <source>
        <dbReference type="ARBA" id="ARBA00023306"/>
    </source>
</evidence>
<dbReference type="GO" id="GO:0000779">
    <property type="term" value="C:condensed chromosome, centromeric region"/>
    <property type="evidence" value="ECO:0007669"/>
    <property type="project" value="TreeGrafter"/>
</dbReference>
<keyword evidence="9 10" id="KW-0131">Cell cycle</keyword>
<dbReference type="SUPFAM" id="SSF48371">
    <property type="entry name" value="ARM repeat"/>
    <property type="match status" value="1"/>
</dbReference>
<dbReference type="PANTHER" id="PTHR14222">
    <property type="entry name" value="CONDENSIN"/>
    <property type="match status" value="1"/>
</dbReference>
<feature type="domain" description="Condensin complex subunit 1 N-terminal" evidence="14">
    <location>
        <begin position="85"/>
        <end position="225"/>
    </location>
</feature>
<dbReference type="GO" id="GO:0005634">
    <property type="term" value="C:nucleus"/>
    <property type="evidence" value="ECO:0007669"/>
    <property type="project" value="UniProtKB-SubCell"/>
</dbReference>
<evidence type="ECO:0000256" key="2">
    <source>
        <dbReference type="ARBA" id="ARBA00004286"/>
    </source>
</evidence>
<feature type="coiled-coil region" evidence="11">
    <location>
        <begin position="430"/>
        <end position="479"/>
    </location>
</feature>
<name>A0AAW1I8U2_POPJA</name>
<evidence type="ECO:0000256" key="7">
    <source>
        <dbReference type="ARBA" id="ARBA00023067"/>
    </source>
</evidence>
<keyword evidence="6 10" id="KW-0498">Mitosis</keyword>
<evidence type="ECO:0000313" key="16">
    <source>
        <dbReference type="Proteomes" id="UP001458880"/>
    </source>
</evidence>
<dbReference type="PANTHER" id="PTHR14222:SF2">
    <property type="entry name" value="CONDENSIN COMPLEX SUBUNIT 1"/>
    <property type="match status" value="1"/>
</dbReference>
<dbReference type="Gene3D" id="1.25.10.10">
    <property type="entry name" value="Leucine-rich Repeat Variant"/>
    <property type="match status" value="1"/>
</dbReference>
<keyword evidence="7 10" id="KW-0226">DNA condensation</keyword>
<dbReference type="GO" id="GO:0051301">
    <property type="term" value="P:cell division"/>
    <property type="evidence" value="ECO:0007669"/>
    <property type="project" value="UniProtKB-KW"/>
</dbReference>
<comment type="function">
    <text evidence="10">Regulatory subunit of the condensin complex, a complex required for conversion of interphase chromatin into mitotic-like condense chromosomes. The condensin complex probably introduces positive supercoils into relaxed DNA in the presence of type I topoisomerases and converts nicked DNA into positive knotted forms in the presence of type II topoisomerases.</text>
</comment>
<keyword evidence="8" id="KW-0539">Nucleus</keyword>
<reference evidence="15 16" key="1">
    <citation type="journal article" date="2024" name="BMC Genomics">
        <title>De novo assembly and annotation of Popillia japonica's genome with initial clues to its potential as an invasive pest.</title>
        <authorList>
            <person name="Cucini C."/>
            <person name="Boschi S."/>
            <person name="Funari R."/>
            <person name="Cardaioli E."/>
            <person name="Iannotti N."/>
            <person name="Marturano G."/>
            <person name="Paoli F."/>
            <person name="Bruttini M."/>
            <person name="Carapelli A."/>
            <person name="Frati F."/>
            <person name="Nardi F."/>
        </authorList>
    </citation>
    <scope>NUCLEOTIDE SEQUENCE [LARGE SCALE GENOMIC DNA]</scope>
    <source>
        <strain evidence="15">DMR45628</strain>
    </source>
</reference>
<dbReference type="Pfam" id="PF12717">
    <property type="entry name" value="Cnd1"/>
    <property type="match status" value="1"/>
</dbReference>
<evidence type="ECO:0000256" key="6">
    <source>
        <dbReference type="ARBA" id="ARBA00022776"/>
    </source>
</evidence>
<evidence type="ECO:0000256" key="11">
    <source>
        <dbReference type="SAM" id="Coils"/>
    </source>
</evidence>
<evidence type="ECO:0000256" key="4">
    <source>
        <dbReference type="ARBA" id="ARBA00022454"/>
    </source>
</evidence>
<evidence type="ECO:0000259" key="13">
    <source>
        <dbReference type="Pfam" id="PF12717"/>
    </source>
</evidence>
<proteinExistence type="inferred from homology"/>
<dbReference type="InterPro" id="IPR011989">
    <property type="entry name" value="ARM-like"/>
</dbReference>
<protein>
    <recommendedName>
        <fullName evidence="10">Condensin complex subunit 1</fullName>
    </recommendedName>
</protein>
<feature type="compositionally biased region" description="Polar residues" evidence="12">
    <location>
        <begin position="1304"/>
        <end position="1315"/>
    </location>
</feature>